<comment type="similarity">
    <text evidence="2">Belongs to the protein kinase superfamily. CAMK Ser/Thr protein kinase family. NIM1 subfamily.</text>
</comment>
<comment type="catalytic activity">
    <reaction evidence="11">
        <text>L-seryl-[protein] + ATP = O-phospho-L-seryl-[protein] + ADP + H(+)</text>
        <dbReference type="Rhea" id="RHEA:17989"/>
        <dbReference type="Rhea" id="RHEA-COMP:9863"/>
        <dbReference type="Rhea" id="RHEA-COMP:11604"/>
        <dbReference type="ChEBI" id="CHEBI:15378"/>
        <dbReference type="ChEBI" id="CHEBI:29999"/>
        <dbReference type="ChEBI" id="CHEBI:30616"/>
        <dbReference type="ChEBI" id="CHEBI:83421"/>
        <dbReference type="ChEBI" id="CHEBI:456216"/>
        <dbReference type="EC" id="2.7.11.1"/>
    </reaction>
</comment>
<keyword evidence="8" id="KW-0418">Kinase</keyword>
<evidence type="ECO:0000256" key="2">
    <source>
        <dbReference type="ARBA" id="ARBA00010791"/>
    </source>
</evidence>
<evidence type="ECO:0000256" key="6">
    <source>
        <dbReference type="ARBA" id="ARBA00022679"/>
    </source>
</evidence>
<dbReference type="SMART" id="SM00220">
    <property type="entry name" value="S_TKc"/>
    <property type="match status" value="1"/>
</dbReference>
<sequence>MSHLQLSRPPTRRSAFGDATVRVNVQQQKSLSSNELLKHHHENLKHDGHIQLSSVTPGSPVPQRRLNPEEKIPGRGVSNLSASNPRVSVTPKDQAGAYSNRNSQISTVSTNASDGKRIKSCIGPWKLGKTLGKGATARVRLARHVHTGQEAAIKIVQKRHALMSQAGSLAALDQVEYALPKPEVGIRRMPIGIEREVAIMKLIQHPNIMKLYDIWENHTEIYLVLEYVDNGELFEHITERGRLEEVEAMKYFRQILSAVGYCHSFNICHRDLKPENILLTKRGDIKIADFGMAALHQTPGHKLKTSCGSPHYAAPELIRGSTYRGDMVDIWSMGVILYATLAGRLPFDVDGSGQDWIAPLLLKIRKGTYEMAPEFSPEAANLIWRILQVNPRDRITLDQIWSHPVVRKYDCLDDFNGGLNPAYSIVREGRHPVLHRSDISKGILRHLRSLWHKLSEQELLDLLLSDAQNDQKLFYSLFLKYRDAQLENYIPNIEYASSDYHHANPLAFAKAYSARQFPQSNSKGHGRQASRFTVISNAAETEQSYDPFKASRFQHLDEVRGTERAKITIHHSCPSPSEQSQRIYALDGSGQISPASECLMKSKECDRYQISASPRVLASRSSLASSTRSRSSGRHIRAPIRYKRGVSFAQVRIRPGGNHAHTSGLSAGVRHSSYTGGNGDVDIPRSSPDSTYYIRSRKDQSVVSQPLLPIAGSTHTSQLWTDHVRLLSSSLAKDCEEAFNRSSVIVSSDFQRGNSSTLAYFEPSNCARHPAVPIRASPISDTRNARHVSLSNRPLPPPPVRSESVNRELIEARMQAELRKSTGGEESPGYLDRMVQHIDRLIDPVSPVAAYTDYRASSAPVYGYTPPNRPLPSIHEGQREEESSRQPTDRIASAPDPRNLNQDTDSFEATGFKMRETIRVVNSPALDNVVQMPAPLTIRKKRLQAGRLDALDMSRVEQDQYGKLLKHQNSGLELRQQCSNDSMPDTAPVLSHIDERDNISANGSISGTIVKKKLSLFKRNSKSSDENEWKMSIGGGHAISSQASSIDMMRPEPEPLPILQRKKGLGLGKLFKRRSSKTDMTLGGSDIYDDSDGDSDEDLPYHNRRGAKCGDLASRQIEPQRSWIAKLFNVKPAVKYICFTVSKRKARREIVKILREWKRYGIRSIQVDKNRNIVFGRVSAKNYLNMKEAAFAGEIMTVIEHGKRSRLSIARFTQERGAVSSFLKVVETLETVLKSRAMLVGDERKRRRMVKTLTSA</sequence>
<accession>A0A0C3HGJ9</accession>
<keyword evidence="4" id="KW-0723">Serine/threonine-protein kinase</keyword>
<gene>
    <name evidence="15" type="ORF">OIDMADRAFT_164110</name>
</gene>
<protein>
    <recommendedName>
        <fullName evidence="3">non-specific serine/threonine protein kinase</fullName>
        <ecNumber evidence="3">2.7.11.1</ecNumber>
    </recommendedName>
</protein>
<dbReference type="SUPFAM" id="SSF56112">
    <property type="entry name" value="Protein kinase-like (PK-like)"/>
    <property type="match status" value="1"/>
</dbReference>
<dbReference type="Proteomes" id="UP000054321">
    <property type="component" value="Unassembled WGS sequence"/>
</dbReference>
<proteinExistence type="inferred from homology"/>
<dbReference type="InterPro" id="IPR008271">
    <property type="entry name" value="Ser/Thr_kinase_AS"/>
</dbReference>
<evidence type="ECO:0000313" key="16">
    <source>
        <dbReference type="Proteomes" id="UP000054321"/>
    </source>
</evidence>
<evidence type="ECO:0000256" key="9">
    <source>
        <dbReference type="ARBA" id="ARBA00022840"/>
    </source>
</evidence>
<reference evidence="15 16" key="1">
    <citation type="submission" date="2014-04" db="EMBL/GenBank/DDBJ databases">
        <authorList>
            <consortium name="DOE Joint Genome Institute"/>
            <person name="Kuo A."/>
            <person name="Martino E."/>
            <person name="Perotto S."/>
            <person name="Kohler A."/>
            <person name="Nagy L.G."/>
            <person name="Floudas D."/>
            <person name="Copeland A."/>
            <person name="Barry K.W."/>
            <person name="Cichocki N."/>
            <person name="Veneault-Fourrey C."/>
            <person name="LaButti K."/>
            <person name="Lindquist E.A."/>
            <person name="Lipzen A."/>
            <person name="Lundell T."/>
            <person name="Morin E."/>
            <person name="Murat C."/>
            <person name="Sun H."/>
            <person name="Tunlid A."/>
            <person name="Henrissat B."/>
            <person name="Grigoriev I.V."/>
            <person name="Hibbett D.S."/>
            <person name="Martin F."/>
            <person name="Nordberg H.P."/>
            <person name="Cantor M.N."/>
            <person name="Hua S.X."/>
        </authorList>
    </citation>
    <scope>NUCLEOTIDE SEQUENCE [LARGE SCALE GENOMIC DNA]</scope>
    <source>
        <strain evidence="15 16">Zn</strain>
    </source>
</reference>
<feature type="region of interest" description="Disordered" evidence="13">
    <location>
        <begin position="858"/>
        <end position="905"/>
    </location>
</feature>
<dbReference type="PROSITE" id="PS00108">
    <property type="entry name" value="PROTEIN_KINASE_ST"/>
    <property type="match status" value="1"/>
</dbReference>
<comment type="catalytic activity">
    <reaction evidence="10">
        <text>L-threonyl-[protein] + ATP = O-phospho-L-threonyl-[protein] + ADP + H(+)</text>
        <dbReference type="Rhea" id="RHEA:46608"/>
        <dbReference type="Rhea" id="RHEA-COMP:11060"/>
        <dbReference type="Rhea" id="RHEA-COMP:11605"/>
        <dbReference type="ChEBI" id="CHEBI:15378"/>
        <dbReference type="ChEBI" id="CHEBI:30013"/>
        <dbReference type="ChEBI" id="CHEBI:30616"/>
        <dbReference type="ChEBI" id="CHEBI:61977"/>
        <dbReference type="ChEBI" id="CHEBI:456216"/>
        <dbReference type="EC" id="2.7.11.1"/>
    </reaction>
</comment>
<evidence type="ECO:0000313" key="15">
    <source>
        <dbReference type="EMBL" id="KIN01512.1"/>
    </source>
</evidence>
<keyword evidence="6" id="KW-0808">Transferase</keyword>
<dbReference type="AlphaFoldDB" id="A0A0C3HGJ9"/>
<dbReference type="PANTHER" id="PTHR24346">
    <property type="entry name" value="MAP/MICROTUBULE AFFINITY-REGULATING KINASE"/>
    <property type="match status" value="1"/>
</dbReference>
<dbReference type="InterPro" id="IPR011009">
    <property type="entry name" value="Kinase-like_dom_sf"/>
</dbReference>
<name>A0A0C3HGJ9_OIDMZ</name>
<dbReference type="EMBL" id="KN832876">
    <property type="protein sequence ID" value="KIN01512.1"/>
    <property type="molecule type" value="Genomic_DNA"/>
</dbReference>
<evidence type="ECO:0000256" key="3">
    <source>
        <dbReference type="ARBA" id="ARBA00012513"/>
    </source>
</evidence>
<feature type="region of interest" description="Disordered" evidence="13">
    <location>
        <begin position="617"/>
        <end position="637"/>
    </location>
</feature>
<feature type="compositionally biased region" description="Polar residues" evidence="13">
    <location>
        <begin position="78"/>
        <end position="87"/>
    </location>
</feature>
<dbReference type="InterPro" id="IPR043024">
    <property type="entry name" value="KA1_sf_fungal"/>
</dbReference>
<dbReference type="PROSITE" id="PS50011">
    <property type="entry name" value="PROTEIN_KINASE_DOM"/>
    <property type="match status" value="1"/>
</dbReference>
<evidence type="ECO:0000256" key="12">
    <source>
        <dbReference type="PROSITE-ProRule" id="PRU10141"/>
    </source>
</evidence>
<feature type="compositionally biased region" description="Basic and acidic residues" evidence="13">
    <location>
        <begin position="876"/>
        <end position="888"/>
    </location>
</feature>
<organism evidence="15 16">
    <name type="scientific">Oidiodendron maius (strain Zn)</name>
    <dbReference type="NCBI Taxonomy" id="913774"/>
    <lineage>
        <taxon>Eukaryota</taxon>
        <taxon>Fungi</taxon>
        <taxon>Dikarya</taxon>
        <taxon>Ascomycota</taxon>
        <taxon>Pezizomycotina</taxon>
        <taxon>Leotiomycetes</taxon>
        <taxon>Leotiomycetes incertae sedis</taxon>
        <taxon>Myxotrichaceae</taxon>
        <taxon>Oidiodendron</taxon>
    </lineage>
</organism>
<evidence type="ECO:0000256" key="5">
    <source>
        <dbReference type="ARBA" id="ARBA00022553"/>
    </source>
</evidence>
<dbReference type="Gene3D" id="3.30.310.220">
    <property type="entry name" value="Fungal kinase associated-1 domain"/>
    <property type="match status" value="1"/>
</dbReference>
<evidence type="ECO:0000256" key="4">
    <source>
        <dbReference type="ARBA" id="ARBA00022527"/>
    </source>
</evidence>
<evidence type="ECO:0000256" key="1">
    <source>
        <dbReference type="ARBA" id="ARBA00004266"/>
    </source>
</evidence>
<dbReference type="EC" id="2.7.11.1" evidence="3"/>
<feature type="compositionally biased region" description="Low complexity" evidence="13">
    <location>
        <begin position="617"/>
        <end position="630"/>
    </location>
</feature>
<evidence type="ECO:0000256" key="8">
    <source>
        <dbReference type="ARBA" id="ARBA00022777"/>
    </source>
</evidence>
<dbReference type="FunCoup" id="A0A0C3HGJ9">
    <property type="interactions" value="236"/>
</dbReference>
<dbReference type="GO" id="GO:0005524">
    <property type="term" value="F:ATP binding"/>
    <property type="evidence" value="ECO:0007669"/>
    <property type="project" value="UniProtKB-UniRule"/>
</dbReference>
<dbReference type="Pfam" id="PF16797">
    <property type="entry name" value="Fungal_KA1"/>
    <property type="match status" value="1"/>
</dbReference>
<feature type="binding site" evidence="12">
    <location>
        <position position="154"/>
    </location>
    <ligand>
        <name>ATP</name>
        <dbReference type="ChEBI" id="CHEBI:30616"/>
    </ligand>
</feature>
<dbReference type="FunFam" id="1.10.510.10:FF:000394">
    <property type="entry name" value="Serine/threonine-protein kinase HSL1"/>
    <property type="match status" value="1"/>
</dbReference>
<dbReference type="InParanoid" id="A0A0C3HGJ9"/>
<feature type="compositionally biased region" description="Polar residues" evidence="13">
    <location>
        <begin position="97"/>
        <end position="113"/>
    </location>
</feature>
<dbReference type="STRING" id="913774.A0A0C3HGJ9"/>
<feature type="domain" description="Protein kinase" evidence="14">
    <location>
        <begin position="125"/>
        <end position="406"/>
    </location>
</feature>
<dbReference type="GO" id="GO:0005940">
    <property type="term" value="C:septin ring"/>
    <property type="evidence" value="ECO:0007669"/>
    <property type="project" value="UniProtKB-ARBA"/>
</dbReference>
<keyword evidence="9 12" id="KW-0067">ATP-binding</keyword>
<keyword evidence="7 12" id="KW-0547">Nucleotide-binding</keyword>
<dbReference type="InterPro" id="IPR031850">
    <property type="entry name" value="Fungal_KA1_dom"/>
</dbReference>
<evidence type="ECO:0000256" key="7">
    <source>
        <dbReference type="ARBA" id="ARBA00022741"/>
    </source>
</evidence>
<keyword evidence="16" id="KW-1185">Reference proteome</keyword>
<dbReference type="InterPro" id="IPR017441">
    <property type="entry name" value="Protein_kinase_ATP_BS"/>
</dbReference>
<evidence type="ECO:0000256" key="11">
    <source>
        <dbReference type="ARBA" id="ARBA00048679"/>
    </source>
</evidence>
<dbReference type="HOGENOM" id="CLU_004222_0_0_1"/>
<feature type="region of interest" description="Disordered" evidence="13">
    <location>
        <begin position="45"/>
        <end position="114"/>
    </location>
</feature>
<evidence type="ECO:0000259" key="14">
    <source>
        <dbReference type="PROSITE" id="PS50011"/>
    </source>
</evidence>
<dbReference type="GO" id="GO:0005935">
    <property type="term" value="C:cellular bud neck"/>
    <property type="evidence" value="ECO:0007669"/>
    <property type="project" value="UniProtKB-SubCell"/>
</dbReference>
<dbReference type="Gene3D" id="1.10.510.10">
    <property type="entry name" value="Transferase(Phosphotransferase) domain 1"/>
    <property type="match status" value="1"/>
</dbReference>
<comment type="subcellular location">
    <subcellularLocation>
        <location evidence="1">Bud neck</location>
    </subcellularLocation>
</comment>
<dbReference type="GO" id="GO:0004674">
    <property type="term" value="F:protein serine/threonine kinase activity"/>
    <property type="evidence" value="ECO:0007669"/>
    <property type="project" value="UniProtKB-KW"/>
</dbReference>
<dbReference type="PROSITE" id="PS00107">
    <property type="entry name" value="PROTEIN_KINASE_ATP"/>
    <property type="match status" value="1"/>
</dbReference>
<dbReference type="InterPro" id="IPR000719">
    <property type="entry name" value="Prot_kinase_dom"/>
</dbReference>
<dbReference type="GO" id="GO:0035556">
    <property type="term" value="P:intracellular signal transduction"/>
    <property type="evidence" value="ECO:0007669"/>
    <property type="project" value="TreeGrafter"/>
</dbReference>
<evidence type="ECO:0000256" key="10">
    <source>
        <dbReference type="ARBA" id="ARBA00047899"/>
    </source>
</evidence>
<evidence type="ECO:0000256" key="13">
    <source>
        <dbReference type="SAM" id="MobiDB-lite"/>
    </source>
</evidence>
<dbReference type="PANTHER" id="PTHR24346:SF110">
    <property type="entry name" value="NON-SPECIFIC SERINE_THREONINE PROTEIN KINASE"/>
    <property type="match status" value="1"/>
</dbReference>
<dbReference type="Pfam" id="PF00069">
    <property type="entry name" value="Pkinase"/>
    <property type="match status" value="1"/>
</dbReference>
<feature type="region of interest" description="Disordered" evidence="13">
    <location>
        <begin position="655"/>
        <end position="690"/>
    </location>
</feature>
<reference evidence="16" key="2">
    <citation type="submission" date="2015-01" db="EMBL/GenBank/DDBJ databases">
        <title>Evolutionary Origins and Diversification of the Mycorrhizal Mutualists.</title>
        <authorList>
            <consortium name="DOE Joint Genome Institute"/>
            <consortium name="Mycorrhizal Genomics Consortium"/>
            <person name="Kohler A."/>
            <person name="Kuo A."/>
            <person name="Nagy L.G."/>
            <person name="Floudas D."/>
            <person name="Copeland A."/>
            <person name="Barry K.W."/>
            <person name="Cichocki N."/>
            <person name="Veneault-Fourrey C."/>
            <person name="LaButti K."/>
            <person name="Lindquist E.A."/>
            <person name="Lipzen A."/>
            <person name="Lundell T."/>
            <person name="Morin E."/>
            <person name="Murat C."/>
            <person name="Riley R."/>
            <person name="Ohm R."/>
            <person name="Sun H."/>
            <person name="Tunlid A."/>
            <person name="Henrissat B."/>
            <person name="Grigoriev I.V."/>
            <person name="Hibbett D.S."/>
            <person name="Martin F."/>
        </authorList>
    </citation>
    <scope>NUCLEOTIDE SEQUENCE [LARGE SCALE GENOMIC DNA]</scope>
    <source>
        <strain evidence="16">Zn</strain>
    </source>
</reference>
<keyword evidence="5" id="KW-0597">Phosphoprotein</keyword>
<dbReference type="OrthoDB" id="504170at2759"/>